<dbReference type="RefSeq" id="WP_263573796.1">
    <property type="nucleotide sequence ID" value="NZ_JAJIRN010000013.1"/>
</dbReference>
<dbReference type="Pfam" id="PF01156">
    <property type="entry name" value="IU_nuc_hydro"/>
    <property type="match status" value="1"/>
</dbReference>
<dbReference type="GO" id="GO:0016787">
    <property type="term" value="F:hydrolase activity"/>
    <property type="evidence" value="ECO:0007669"/>
    <property type="project" value="UniProtKB-KW"/>
</dbReference>
<evidence type="ECO:0000313" key="4">
    <source>
        <dbReference type="EMBL" id="MCV2371213.1"/>
    </source>
</evidence>
<sequence>MKTSTPMPVIFDTDPGIDDAMALYLLARHPALDLRAVTTVFGNASIEVTSRNGQLLAAMFGQQVPVAAGAAGPLHAHAEREFSVHVHGDDGVGGMAALLEAEVPPLDARPAYQLICDMVNAEPGAITLIAVGPLTNLALALRHDPSIVAKVHRVIVMGGAFGTAARCGNVTPVAEANIINDPEAADLVFSADWPVVIVGLDVTHETVMSEAYLSSLQGRGGVVGDFIWKATRHYQDFYQACAGIDGIYAHDASAIAYAIEPEAFTLRSGPVRVVTDGIARGQTIQDFRKLSLAQTPWSGCPAQQVCIGVQAERVLALFEQAFDAA</sequence>
<name>A0ABT2YMC7_9BURK</name>
<organism evidence="4 5">
    <name type="scientific">Roseateles oligotrophus</name>
    <dbReference type="NCBI Taxonomy" id="1769250"/>
    <lineage>
        <taxon>Bacteria</taxon>
        <taxon>Pseudomonadati</taxon>
        <taxon>Pseudomonadota</taxon>
        <taxon>Betaproteobacteria</taxon>
        <taxon>Burkholderiales</taxon>
        <taxon>Sphaerotilaceae</taxon>
        <taxon>Roseateles</taxon>
    </lineage>
</organism>
<evidence type="ECO:0000256" key="1">
    <source>
        <dbReference type="ARBA" id="ARBA00022801"/>
    </source>
</evidence>
<protein>
    <submittedName>
        <fullName evidence="4">Nucleoside hydrolase</fullName>
    </submittedName>
</protein>
<dbReference type="Proteomes" id="UP001209701">
    <property type="component" value="Unassembled WGS sequence"/>
</dbReference>
<comment type="caution">
    <text evidence="4">The sequence shown here is derived from an EMBL/GenBank/DDBJ whole genome shotgun (WGS) entry which is preliminary data.</text>
</comment>
<keyword evidence="2" id="KW-0326">Glycosidase</keyword>
<feature type="domain" description="Inosine/uridine-preferring nucleoside hydrolase" evidence="3">
    <location>
        <begin position="9"/>
        <end position="315"/>
    </location>
</feature>
<dbReference type="InterPro" id="IPR023186">
    <property type="entry name" value="IUNH"/>
</dbReference>
<accession>A0ABT2YMC7</accession>
<dbReference type="CDD" id="cd02650">
    <property type="entry name" value="nuc_hydro_CaPnhB"/>
    <property type="match status" value="1"/>
</dbReference>
<dbReference type="InterPro" id="IPR036452">
    <property type="entry name" value="Ribo_hydro-like"/>
</dbReference>
<dbReference type="SUPFAM" id="SSF53590">
    <property type="entry name" value="Nucleoside hydrolase"/>
    <property type="match status" value="1"/>
</dbReference>
<evidence type="ECO:0000256" key="2">
    <source>
        <dbReference type="ARBA" id="ARBA00023295"/>
    </source>
</evidence>
<dbReference type="InterPro" id="IPR001910">
    <property type="entry name" value="Inosine/uridine_hydrolase_dom"/>
</dbReference>
<dbReference type="PANTHER" id="PTHR12304">
    <property type="entry name" value="INOSINE-URIDINE PREFERRING NUCLEOSIDE HYDROLASE"/>
    <property type="match status" value="1"/>
</dbReference>
<reference evidence="4 5" key="1">
    <citation type="submission" date="2021-11" db="EMBL/GenBank/DDBJ databases">
        <authorList>
            <person name="Liang Q."/>
            <person name="Mou H."/>
            <person name="Liu Z."/>
        </authorList>
    </citation>
    <scope>NUCLEOTIDE SEQUENCE [LARGE SCALE GENOMIC DNA]</scope>
    <source>
        <strain evidence="4 5">CHU3</strain>
    </source>
</reference>
<gene>
    <name evidence="4" type="ORF">LNV07_24245</name>
</gene>
<keyword evidence="5" id="KW-1185">Reference proteome</keyword>
<dbReference type="Gene3D" id="3.90.245.10">
    <property type="entry name" value="Ribonucleoside hydrolase-like"/>
    <property type="match status" value="1"/>
</dbReference>
<dbReference type="EMBL" id="JAJIRN010000013">
    <property type="protein sequence ID" value="MCV2371213.1"/>
    <property type="molecule type" value="Genomic_DNA"/>
</dbReference>
<proteinExistence type="predicted"/>
<dbReference type="PANTHER" id="PTHR12304:SF4">
    <property type="entry name" value="URIDINE NUCLEOSIDASE"/>
    <property type="match status" value="1"/>
</dbReference>
<evidence type="ECO:0000259" key="3">
    <source>
        <dbReference type="Pfam" id="PF01156"/>
    </source>
</evidence>
<keyword evidence="1 4" id="KW-0378">Hydrolase</keyword>
<evidence type="ECO:0000313" key="5">
    <source>
        <dbReference type="Proteomes" id="UP001209701"/>
    </source>
</evidence>